<evidence type="ECO:0000313" key="2">
    <source>
        <dbReference type="EMBL" id="KAF3200215.1"/>
    </source>
</evidence>
<gene>
    <name evidence="2" type="ORF">TWF106_003449</name>
    <name evidence="4" type="ORF">TWF191_003965</name>
    <name evidence="3" type="ORF">TWF679_002251</name>
</gene>
<protein>
    <submittedName>
        <fullName evidence="4">Uncharacterized protein</fullName>
    </submittedName>
</protein>
<proteinExistence type="predicted"/>
<dbReference type="Proteomes" id="UP000472727">
    <property type="component" value="Unassembled WGS sequence"/>
</dbReference>
<dbReference type="EMBL" id="WIPF01000002">
    <property type="protein sequence ID" value="KAF3231990.1"/>
    <property type="molecule type" value="Genomic_DNA"/>
</dbReference>
<feature type="chain" id="PRO_5041171249" evidence="1">
    <location>
        <begin position="18"/>
        <end position="85"/>
    </location>
</feature>
<dbReference type="EMBL" id="WIWS01000173">
    <property type="protein sequence ID" value="KAF3200215.1"/>
    <property type="molecule type" value="Genomic_DNA"/>
</dbReference>
<dbReference type="Proteomes" id="UP000483672">
    <property type="component" value="Unassembled WGS sequence"/>
</dbReference>
<keyword evidence="1" id="KW-0732">Signal</keyword>
<sequence>MKSLLVLTLALAASVTASPVATLNENENAKLEKRGCPVGSTAYTNCARACFYRYQSSCNTPEICRLIAEYTAKCNQCCIDICNLC</sequence>
<organism evidence="4 6">
    <name type="scientific">Orbilia oligospora</name>
    <name type="common">Nematode-trapping fungus</name>
    <name type="synonym">Arthrobotrys oligospora</name>
    <dbReference type="NCBI Taxonomy" id="2813651"/>
    <lineage>
        <taxon>Eukaryota</taxon>
        <taxon>Fungi</taxon>
        <taxon>Dikarya</taxon>
        <taxon>Ascomycota</taxon>
        <taxon>Pezizomycotina</taxon>
        <taxon>Orbiliomycetes</taxon>
        <taxon>Orbiliales</taxon>
        <taxon>Orbiliaceae</taxon>
        <taxon>Orbilia</taxon>
    </lineage>
</organism>
<feature type="signal peptide" evidence="1">
    <location>
        <begin position="1"/>
        <end position="17"/>
    </location>
</feature>
<dbReference type="OrthoDB" id="10311160at2759"/>
<evidence type="ECO:0000313" key="3">
    <source>
        <dbReference type="EMBL" id="KAF3217233.1"/>
    </source>
</evidence>
<dbReference type="EMBL" id="WIWT01000014">
    <property type="protein sequence ID" value="KAF3217233.1"/>
    <property type="molecule type" value="Genomic_DNA"/>
</dbReference>
<comment type="caution">
    <text evidence="4">The sequence shown here is derived from an EMBL/GenBank/DDBJ whole genome shotgun (WGS) entry which is preliminary data.</text>
</comment>
<evidence type="ECO:0000313" key="5">
    <source>
        <dbReference type="Proteomes" id="UP000472727"/>
    </source>
</evidence>
<dbReference type="Proteomes" id="UP000614610">
    <property type="component" value="Unassembled WGS sequence"/>
</dbReference>
<evidence type="ECO:0000313" key="4">
    <source>
        <dbReference type="EMBL" id="KAF3231990.1"/>
    </source>
</evidence>
<name>A0A6G1MLS7_ORBOL</name>
<accession>A0A6G1MLS7</accession>
<dbReference type="AlphaFoldDB" id="A0A6G1MLS7"/>
<evidence type="ECO:0000256" key="1">
    <source>
        <dbReference type="SAM" id="SignalP"/>
    </source>
</evidence>
<reference evidence="5 6" key="1">
    <citation type="submission" date="2019-06" db="EMBL/GenBank/DDBJ databases">
        <authorList>
            <person name="Palmer J.M."/>
        </authorList>
    </citation>
    <scope>NUCLEOTIDE SEQUENCE [LARGE SCALE GENOMIC DNA]</scope>
    <source>
        <strain evidence="2 5">TWF106</strain>
        <strain evidence="4 6">TWF191</strain>
        <strain evidence="3">TWF679</strain>
    </source>
</reference>
<evidence type="ECO:0000313" key="6">
    <source>
        <dbReference type="Proteomes" id="UP000483672"/>
    </source>
</evidence>